<name>A0A9Q0JUF1_9MAGN</name>
<dbReference type="Proteomes" id="UP001141806">
    <property type="component" value="Unassembled WGS sequence"/>
</dbReference>
<protein>
    <submittedName>
        <fullName evidence="1">Uncharacterized protein</fullName>
    </submittedName>
</protein>
<sequence>MLQPTESARLHLVELAQPSFLPLTLVQLIKAQPPNRRYFLLHQSSISRLIHFFPKISSPRDSSTEFASKDSLDRSGCFIRRLNNPLPFTLKLARGRTIPFHFMQWSCFQS</sequence>
<dbReference type="EMBL" id="JAMYWD010000012">
    <property type="protein sequence ID" value="KAJ4950628.1"/>
    <property type="molecule type" value="Genomic_DNA"/>
</dbReference>
<gene>
    <name evidence="1" type="ORF">NE237_027460</name>
</gene>
<organism evidence="1 2">
    <name type="scientific">Protea cynaroides</name>
    <dbReference type="NCBI Taxonomy" id="273540"/>
    <lineage>
        <taxon>Eukaryota</taxon>
        <taxon>Viridiplantae</taxon>
        <taxon>Streptophyta</taxon>
        <taxon>Embryophyta</taxon>
        <taxon>Tracheophyta</taxon>
        <taxon>Spermatophyta</taxon>
        <taxon>Magnoliopsida</taxon>
        <taxon>Proteales</taxon>
        <taxon>Proteaceae</taxon>
        <taxon>Protea</taxon>
    </lineage>
</organism>
<accession>A0A9Q0JUF1</accession>
<dbReference type="AlphaFoldDB" id="A0A9Q0JUF1"/>
<reference evidence="1" key="1">
    <citation type="journal article" date="2023" name="Plant J.">
        <title>The genome of the king protea, Protea cynaroides.</title>
        <authorList>
            <person name="Chang J."/>
            <person name="Duong T.A."/>
            <person name="Schoeman C."/>
            <person name="Ma X."/>
            <person name="Roodt D."/>
            <person name="Barker N."/>
            <person name="Li Z."/>
            <person name="Van de Peer Y."/>
            <person name="Mizrachi E."/>
        </authorList>
    </citation>
    <scope>NUCLEOTIDE SEQUENCE</scope>
    <source>
        <tissue evidence="1">Young leaves</tissue>
    </source>
</reference>
<evidence type="ECO:0000313" key="2">
    <source>
        <dbReference type="Proteomes" id="UP001141806"/>
    </source>
</evidence>
<proteinExistence type="predicted"/>
<keyword evidence="2" id="KW-1185">Reference proteome</keyword>
<comment type="caution">
    <text evidence="1">The sequence shown here is derived from an EMBL/GenBank/DDBJ whole genome shotgun (WGS) entry which is preliminary data.</text>
</comment>
<evidence type="ECO:0000313" key="1">
    <source>
        <dbReference type="EMBL" id="KAJ4950628.1"/>
    </source>
</evidence>